<dbReference type="EMBL" id="JABEBT010000005">
    <property type="protein sequence ID" value="KAF7639400.1"/>
    <property type="molecule type" value="Genomic_DNA"/>
</dbReference>
<feature type="region of interest" description="Disordered" evidence="2">
    <location>
        <begin position="862"/>
        <end position="896"/>
    </location>
</feature>
<keyword evidence="1" id="KW-0862">Zinc</keyword>
<feature type="compositionally biased region" description="Low complexity" evidence="2">
    <location>
        <begin position="122"/>
        <end position="132"/>
    </location>
</feature>
<dbReference type="PANTHER" id="PTHR21190">
    <property type="entry name" value="GH10077P"/>
    <property type="match status" value="1"/>
</dbReference>
<feature type="region of interest" description="Disordered" evidence="2">
    <location>
        <begin position="122"/>
        <end position="152"/>
    </location>
</feature>
<gene>
    <name evidence="4" type="ORF">Mgra_00001070</name>
</gene>
<protein>
    <recommendedName>
        <fullName evidence="3">C2H2-type domain-containing protein</fullName>
    </recommendedName>
</protein>
<accession>A0A8T0A1F5</accession>
<feature type="region of interest" description="Disordered" evidence="2">
    <location>
        <begin position="19"/>
        <end position="40"/>
    </location>
</feature>
<dbReference type="PANTHER" id="PTHR21190:SF1">
    <property type="entry name" value="GH10077P"/>
    <property type="match status" value="1"/>
</dbReference>
<dbReference type="OrthoDB" id="10020956at2759"/>
<dbReference type="InterPro" id="IPR013087">
    <property type="entry name" value="Znf_C2H2_type"/>
</dbReference>
<feature type="region of interest" description="Disordered" evidence="2">
    <location>
        <begin position="782"/>
        <end position="803"/>
    </location>
</feature>
<reference evidence="4" key="1">
    <citation type="journal article" date="2020" name="Ecol. Evol.">
        <title>Genome structure and content of the rice root-knot nematode (Meloidogyne graminicola).</title>
        <authorList>
            <person name="Phan N.T."/>
            <person name="Danchin E.G.J."/>
            <person name="Klopp C."/>
            <person name="Perfus-Barbeoch L."/>
            <person name="Kozlowski D.K."/>
            <person name="Koutsovoulos G.D."/>
            <person name="Lopez-Roques C."/>
            <person name="Bouchez O."/>
            <person name="Zahm M."/>
            <person name="Besnard G."/>
            <person name="Bellafiore S."/>
        </authorList>
    </citation>
    <scope>NUCLEOTIDE SEQUENCE</scope>
    <source>
        <strain evidence="4">VN-18</strain>
    </source>
</reference>
<dbReference type="SMART" id="SM00355">
    <property type="entry name" value="ZnF_C2H2"/>
    <property type="match status" value="4"/>
</dbReference>
<dbReference type="PROSITE" id="PS00028">
    <property type="entry name" value="ZINC_FINGER_C2H2_1"/>
    <property type="match status" value="4"/>
</dbReference>
<feature type="compositionally biased region" description="Low complexity" evidence="2">
    <location>
        <begin position="794"/>
        <end position="803"/>
    </location>
</feature>
<name>A0A8T0A1F5_9BILA</name>
<keyword evidence="1" id="KW-0479">Metal-binding</keyword>
<dbReference type="Proteomes" id="UP000605970">
    <property type="component" value="Unassembled WGS sequence"/>
</dbReference>
<dbReference type="Gene3D" id="3.30.160.60">
    <property type="entry name" value="Classic Zinc Finger"/>
    <property type="match status" value="1"/>
</dbReference>
<sequence length="896" mass="96539">MQNIAASANLQLFTKALQENAQHPTDSSEHKQQQQQTPAISAADLQQFMLSQIDQQLFLSQLASNNNNNFVSASEAITNNCSSSTTSTSSASSSIIFSTASQTSNLNNNFYSDTEIPSTTTTTSICNNNNNSFLLPKEENNSGESPKQQQQQINNNNELVNSSPFSPNNNNIENERLANLAQQKLVDQLLEAASGGLLNSLENNCLGGNDELGQLMAQLISGSNNRNEIEMQTAQLAQHLVAAANGQRTDVMSPSSSQQQLSLLDQLHLLQMLGGNNSNLAELLSGHQFATSSGNEQQIGQTFVGGKYGINNGGITSSRGSPNKDDTYCEICNKNLCNRYFLKHHMTRKHGIGVVVDRSPVKLGNGNFFGCHLPGILNSDEQQQQIPGRAQSEILLNNRHESPNNTFNNSKTPLKQQQELQHLLCSSTPASVNNNALIGSTSVSASNVLQTSPNGDLISTDQHQQLMGQFHLIKHLASQLGLSTTSQPSALGECSSIVEQLIGACLQIAELLPPQHQSAQRSTPSPDLSQNIQCTQCTGQFPTQTALFHHQLTEHIGTNLEQQNNENNNNNQLNPLAIRWANELNNNNNNGAISSSSVGSSGDGGETTAAQQQQFLNNLLGLNFSPTSTNSSLLLPAFNALNNSELDSTAMLAKLSAELASVSQSSQLGNASGLLFQNGLSLGGQSGQIGSNKPPAPKRQYSSTSKNFCDLCNKEVCNKYFLRTHMLKMHNIVIDENKVVIANIDTTEKERRGEVKFRCEICLCSLTNREQLRAHKREVHGMQAPIGGGGGGASTSTTPSSSSIVGKLPILPSSLLSSSLGDVVEMTAMDDQKHNICLSPTAIKRSNNLINDEEDEGMYCPIKRPKIENEGGDEDDGIIDGRRLSSEGSQNNGNTS</sequence>
<feature type="domain" description="C2H2-type" evidence="3">
    <location>
        <begin position="532"/>
        <end position="560"/>
    </location>
</feature>
<dbReference type="AlphaFoldDB" id="A0A8T0A1F5"/>
<dbReference type="PROSITE" id="PS50157">
    <property type="entry name" value="ZINC_FINGER_C2H2_2"/>
    <property type="match status" value="2"/>
</dbReference>
<evidence type="ECO:0000256" key="1">
    <source>
        <dbReference type="PROSITE-ProRule" id="PRU00042"/>
    </source>
</evidence>
<feature type="compositionally biased region" description="Polar residues" evidence="2">
    <location>
        <begin position="886"/>
        <end position="896"/>
    </location>
</feature>
<comment type="caution">
    <text evidence="4">The sequence shown here is derived from an EMBL/GenBank/DDBJ whole genome shotgun (WGS) entry which is preliminary data.</text>
</comment>
<evidence type="ECO:0000259" key="3">
    <source>
        <dbReference type="PROSITE" id="PS50157"/>
    </source>
</evidence>
<evidence type="ECO:0000256" key="2">
    <source>
        <dbReference type="SAM" id="MobiDB-lite"/>
    </source>
</evidence>
<keyword evidence="1" id="KW-0863">Zinc-finger</keyword>
<dbReference type="FunFam" id="3.30.160.60:FF:002852">
    <property type="entry name" value="Dorsal Intercalation and Elongation defect"/>
    <property type="match status" value="1"/>
</dbReference>
<proteinExistence type="predicted"/>
<organism evidence="4 5">
    <name type="scientific">Meloidogyne graminicola</name>
    <dbReference type="NCBI Taxonomy" id="189291"/>
    <lineage>
        <taxon>Eukaryota</taxon>
        <taxon>Metazoa</taxon>
        <taxon>Ecdysozoa</taxon>
        <taxon>Nematoda</taxon>
        <taxon>Chromadorea</taxon>
        <taxon>Rhabditida</taxon>
        <taxon>Tylenchina</taxon>
        <taxon>Tylenchomorpha</taxon>
        <taxon>Tylenchoidea</taxon>
        <taxon>Meloidogynidae</taxon>
        <taxon>Meloidogyninae</taxon>
        <taxon>Meloidogyne</taxon>
    </lineage>
</organism>
<evidence type="ECO:0000313" key="5">
    <source>
        <dbReference type="Proteomes" id="UP000605970"/>
    </source>
</evidence>
<evidence type="ECO:0000313" key="4">
    <source>
        <dbReference type="EMBL" id="KAF7639400.1"/>
    </source>
</evidence>
<keyword evidence="5" id="KW-1185">Reference proteome</keyword>
<feature type="domain" description="C2H2-type" evidence="3">
    <location>
        <begin position="757"/>
        <end position="785"/>
    </location>
</feature>
<dbReference type="GO" id="GO:0008270">
    <property type="term" value="F:zinc ion binding"/>
    <property type="evidence" value="ECO:0007669"/>
    <property type="project" value="UniProtKB-KW"/>
</dbReference>